<organism evidence="6 7">
    <name type="scientific">Acrasis kona</name>
    <dbReference type="NCBI Taxonomy" id="1008807"/>
    <lineage>
        <taxon>Eukaryota</taxon>
        <taxon>Discoba</taxon>
        <taxon>Heterolobosea</taxon>
        <taxon>Tetramitia</taxon>
        <taxon>Eutetramitia</taxon>
        <taxon>Acrasidae</taxon>
        <taxon>Acrasis</taxon>
    </lineage>
</organism>
<dbReference type="Proteomes" id="UP001431209">
    <property type="component" value="Unassembled WGS sequence"/>
</dbReference>
<dbReference type="SUPFAM" id="SSF49503">
    <property type="entry name" value="Cupredoxins"/>
    <property type="match status" value="3"/>
</dbReference>
<proteinExistence type="inferred from homology"/>
<feature type="domain" description="Plastocyanin-like" evidence="3">
    <location>
        <begin position="300"/>
        <end position="359"/>
    </location>
</feature>
<comment type="similarity">
    <text evidence="1">Belongs to the multicopper oxidase family.</text>
</comment>
<dbReference type="Gene3D" id="2.60.40.420">
    <property type="entry name" value="Cupredoxins - blue copper proteins"/>
    <property type="match status" value="3"/>
</dbReference>
<keyword evidence="7" id="KW-1185">Reference proteome</keyword>
<keyword evidence="2" id="KW-0812">Transmembrane</keyword>
<feature type="domain" description="Plastocyanin-like" evidence="4">
    <location>
        <begin position="467"/>
        <end position="582"/>
    </location>
</feature>
<evidence type="ECO:0000259" key="5">
    <source>
        <dbReference type="Pfam" id="PF07732"/>
    </source>
</evidence>
<dbReference type="InterPro" id="IPR008972">
    <property type="entry name" value="Cupredoxin"/>
</dbReference>
<reference evidence="6 7" key="1">
    <citation type="submission" date="2024-03" db="EMBL/GenBank/DDBJ databases">
        <title>The Acrasis kona genome and developmental transcriptomes reveal deep origins of eukaryotic multicellular pathways.</title>
        <authorList>
            <person name="Sheikh S."/>
            <person name="Fu C.-J."/>
            <person name="Brown M.W."/>
            <person name="Baldauf S.L."/>
        </authorList>
    </citation>
    <scope>NUCLEOTIDE SEQUENCE [LARGE SCALE GENOMIC DNA]</scope>
    <source>
        <strain evidence="6 7">ATCC MYA-3509</strain>
    </source>
</reference>
<keyword evidence="2" id="KW-0472">Membrane</keyword>
<gene>
    <name evidence="6" type="ORF">AKO1_010560</name>
</gene>
<sequence length="606" mass="68410">MRSIKVLFGFCIVAMMLAGMYIVITTMMIDSKIYKTTAPEHITETESELQKKIDSFEKCPKPFQASSITLPSGVKVRYYVDHMPVTPTLKPTASFKSHDLFNISISEFQQKIHSDVPPVTLRGYNGMSPGPTIYVVQGRRTIIHWKNDIPADSQMMPNIETIPANLSTTGIVTHLHGTYTDDYSDGLPLNTVQSGETFSAIYNNKDNPMTLFYHDHAYGITRANVYKGLSGLYIISSPFEAELNLPTGVHDVPLLIQDRILQPDNQGNVQLHYPDLWTEEWFGDTMMVNGVIWPYKNVTATKYRFRIVNGANSRFLNLFFSNKASFTVITNDQGYLQRPVVTTSILLAPAERADIIIDLCKYAGTSFELLNDAAAPYPNGSDENYHPCLSGRIALFTVSPLKDQSCRTKSFKDTLNLTKAQKSSIFGTHLSSAVRVRDLVLVQEKNGMPMIGNRNTQTGRITTHVYEEPATEIVQNGTTELWRIFNLTPDTHPMHLHMGSMKIAQRQSFDHDAFKSGKIIFTQEPKKPLGYENGAKDTIRCDANVMTSFLVKFGAQTGTYMWHCHMLEHEENMMMRPLVIVPRNDNKASLFDMVYNYLLSIFNTIN</sequence>
<evidence type="ECO:0000256" key="2">
    <source>
        <dbReference type="SAM" id="Phobius"/>
    </source>
</evidence>
<dbReference type="InterPro" id="IPR045087">
    <property type="entry name" value="Cu-oxidase_fam"/>
</dbReference>
<dbReference type="EMBL" id="JAOPGA020001574">
    <property type="protein sequence ID" value="KAL0489605.1"/>
    <property type="molecule type" value="Genomic_DNA"/>
</dbReference>
<dbReference type="InterPro" id="IPR001117">
    <property type="entry name" value="Cu-oxidase_2nd"/>
</dbReference>
<feature type="transmembrane region" description="Helical" evidence="2">
    <location>
        <begin position="7"/>
        <end position="29"/>
    </location>
</feature>
<evidence type="ECO:0000256" key="1">
    <source>
        <dbReference type="ARBA" id="ARBA00010609"/>
    </source>
</evidence>
<evidence type="ECO:0000259" key="4">
    <source>
        <dbReference type="Pfam" id="PF07731"/>
    </source>
</evidence>
<dbReference type="PANTHER" id="PTHR48267">
    <property type="entry name" value="CUPREDOXIN SUPERFAMILY PROTEIN"/>
    <property type="match status" value="1"/>
</dbReference>
<keyword evidence="2" id="KW-1133">Transmembrane helix</keyword>
<name>A0AAW2ZJJ2_9EUKA</name>
<evidence type="ECO:0000313" key="7">
    <source>
        <dbReference type="Proteomes" id="UP001431209"/>
    </source>
</evidence>
<accession>A0AAW2ZJJ2</accession>
<dbReference type="Pfam" id="PF07731">
    <property type="entry name" value="Cu-oxidase_2"/>
    <property type="match status" value="1"/>
</dbReference>
<evidence type="ECO:0000313" key="6">
    <source>
        <dbReference type="EMBL" id="KAL0489605.1"/>
    </source>
</evidence>
<comment type="caution">
    <text evidence="6">The sequence shown here is derived from an EMBL/GenBank/DDBJ whole genome shotgun (WGS) entry which is preliminary data.</text>
</comment>
<dbReference type="GO" id="GO:0016491">
    <property type="term" value="F:oxidoreductase activity"/>
    <property type="evidence" value="ECO:0007669"/>
    <property type="project" value="InterPro"/>
</dbReference>
<evidence type="ECO:0000259" key="3">
    <source>
        <dbReference type="Pfam" id="PF00394"/>
    </source>
</evidence>
<dbReference type="CDD" id="cd13868">
    <property type="entry name" value="CuRO_2_CotA_like"/>
    <property type="match status" value="1"/>
</dbReference>
<dbReference type="PANTHER" id="PTHR48267:SF1">
    <property type="entry name" value="BILIRUBIN OXIDASE"/>
    <property type="match status" value="1"/>
</dbReference>
<dbReference type="Pfam" id="PF07732">
    <property type="entry name" value="Cu-oxidase_3"/>
    <property type="match status" value="1"/>
</dbReference>
<dbReference type="InterPro" id="IPR011706">
    <property type="entry name" value="Cu-oxidase_C"/>
</dbReference>
<dbReference type="AlphaFoldDB" id="A0AAW2ZJJ2"/>
<dbReference type="InterPro" id="IPR011707">
    <property type="entry name" value="Cu-oxidase-like_N"/>
</dbReference>
<protein>
    <submittedName>
        <fullName evidence="6">Uncharacterized protein</fullName>
    </submittedName>
</protein>
<feature type="domain" description="Plastocyanin-like" evidence="5">
    <location>
        <begin position="119"/>
        <end position="238"/>
    </location>
</feature>
<dbReference type="GO" id="GO:0005507">
    <property type="term" value="F:copper ion binding"/>
    <property type="evidence" value="ECO:0007669"/>
    <property type="project" value="InterPro"/>
</dbReference>
<dbReference type="Pfam" id="PF00394">
    <property type="entry name" value="Cu-oxidase"/>
    <property type="match status" value="1"/>
</dbReference>